<feature type="compositionally biased region" description="Basic and acidic residues" evidence="1">
    <location>
        <begin position="193"/>
        <end position="208"/>
    </location>
</feature>
<name>A0ABP4QX57_9ACTN</name>
<organism evidence="2 3">
    <name type="scientific">Kribbella sancticallisti</name>
    <dbReference type="NCBI Taxonomy" id="460087"/>
    <lineage>
        <taxon>Bacteria</taxon>
        <taxon>Bacillati</taxon>
        <taxon>Actinomycetota</taxon>
        <taxon>Actinomycetes</taxon>
        <taxon>Propionibacteriales</taxon>
        <taxon>Kribbellaceae</taxon>
        <taxon>Kribbella</taxon>
    </lineage>
</organism>
<dbReference type="Proteomes" id="UP001500393">
    <property type="component" value="Unassembled WGS sequence"/>
</dbReference>
<evidence type="ECO:0000313" key="2">
    <source>
        <dbReference type="EMBL" id="GAA1620865.1"/>
    </source>
</evidence>
<evidence type="ECO:0000313" key="3">
    <source>
        <dbReference type="Proteomes" id="UP001500393"/>
    </source>
</evidence>
<feature type="region of interest" description="Disordered" evidence="1">
    <location>
        <begin position="166"/>
        <end position="214"/>
    </location>
</feature>
<protein>
    <submittedName>
        <fullName evidence="2">Uncharacterized protein</fullName>
    </submittedName>
</protein>
<keyword evidence="3" id="KW-1185">Reference proteome</keyword>
<dbReference type="EMBL" id="BAAAOS010000085">
    <property type="protein sequence ID" value="GAA1620865.1"/>
    <property type="molecule type" value="Genomic_DNA"/>
</dbReference>
<reference evidence="3" key="1">
    <citation type="journal article" date="2019" name="Int. J. Syst. Evol. Microbiol.">
        <title>The Global Catalogue of Microorganisms (GCM) 10K type strain sequencing project: providing services to taxonomists for standard genome sequencing and annotation.</title>
        <authorList>
            <consortium name="The Broad Institute Genomics Platform"/>
            <consortium name="The Broad Institute Genome Sequencing Center for Infectious Disease"/>
            <person name="Wu L."/>
            <person name="Ma J."/>
        </authorList>
    </citation>
    <scope>NUCLEOTIDE SEQUENCE [LARGE SCALE GENOMIC DNA]</scope>
    <source>
        <strain evidence="3">JCM 14969</strain>
    </source>
</reference>
<accession>A0ABP4QX57</accession>
<proteinExistence type="predicted"/>
<comment type="caution">
    <text evidence="2">The sequence shown here is derived from an EMBL/GenBank/DDBJ whole genome shotgun (WGS) entry which is preliminary data.</text>
</comment>
<gene>
    <name evidence="2" type="ORF">GCM10009789_87750</name>
</gene>
<evidence type="ECO:0000256" key="1">
    <source>
        <dbReference type="SAM" id="MobiDB-lite"/>
    </source>
</evidence>
<sequence length="214" mass="23941">MPALATVRKIMLSPNTSDADALRAAQMILNRTGFSERFGLDLIAQQKTDDAWAPIMADLQSQWGELTAEQKRDALAGGGEFAQLMGQTDRLQQQLTSSGDEWGWGEEPAVHQGEDLDQLNNAALRNANRDQADKASRILRDDDDVVRGTVLQTTDIRQGAYSPVRWRKEGLDEESELDPTPTRNGRTPGKARTIRERVAEGVEETERRTRGRRR</sequence>